<accession>A0A9D4L8K8</accession>
<keyword evidence="2" id="KW-1185">Reference proteome</keyword>
<evidence type="ECO:0000313" key="2">
    <source>
        <dbReference type="Proteomes" id="UP000828390"/>
    </source>
</evidence>
<comment type="caution">
    <text evidence="1">The sequence shown here is derived from an EMBL/GenBank/DDBJ whole genome shotgun (WGS) entry which is preliminary data.</text>
</comment>
<evidence type="ECO:0000313" key="1">
    <source>
        <dbReference type="EMBL" id="KAH3853269.1"/>
    </source>
</evidence>
<dbReference type="AlphaFoldDB" id="A0A9D4L8K8"/>
<name>A0A9D4L8K8_DREPO</name>
<reference evidence="1" key="2">
    <citation type="submission" date="2020-11" db="EMBL/GenBank/DDBJ databases">
        <authorList>
            <person name="McCartney M.A."/>
            <person name="Auch B."/>
            <person name="Kono T."/>
            <person name="Mallez S."/>
            <person name="Becker A."/>
            <person name="Gohl D.M."/>
            <person name="Silverstein K.A.T."/>
            <person name="Koren S."/>
            <person name="Bechman K.B."/>
            <person name="Herman A."/>
            <person name="Abrahante J.E."/>
            <person name="Garbe J."/>
        </authorList>
    </citation>
    <scope>NUCLEOTIDE SEQUENCE</scope>
    <source>
        <strain evidence="1">Duluth1</strain>
        <tissue evidence="1">Whole animal</tissue>
    </source>
</reference>
<dbReference type="EMBL" id="JAIWYP010000003">
    <property type="protein sequence ID" value="KAH3853269.1"/>
    <property type="molecule type" value="Genomic_DNA"/>
</dbReference>
<proteinExistence type="predicted"/>
<organism evidence="1 2">
    <name type="scientific">Dreissena polymorpha</name>
    <name type="common">Zebra mussel</name>
    <name type="synonym">Mytilus polymorpha</name>
    <dbReference type="NCBI Taxonomy" id="45954"/>
    <lineage>
        <taxon>Eukaryota</taxon>
        <taxon>Metazoa</taxon>
        <taxon>Spiralia</taxon>
        <taxon>Lophotrochozoa</taxon>
        <taxon>Mollusca</taxon>
        <taxon>Bivalvia</taxon>
        <taxon>Autobranchia</taxon>
        <taxon>Heteroconchia</taxon>
        <taxon>Euheterodonta</taxon>
        <taxon>Imparidentia</taxon>
        <taxon>Neoheterodontei</taxon>
        <taxon>Myida</taxon>
        <taxon>Dreissenoidea</taxon>
        <taxon>Dreissenidae</taxon>
        <taxon>Dreissena</taxon>
    </lineage>
</organism>
<protein>
    <submittedName>
        <fullName evidence="1">Uncharacterized protein</fullName>
    </submittedName>
</protein>
<dbReference type="Proteomes" id="UP000828390">
    <property type="component" value="Unassembled WGS sequence"/>
</dbReference>
<reference evidence="1" key="1">
    <citation type="journal article" date="2019" name="bioRxiv">
        <title>The Genome of the Zebra Mussel, Dreissena polymorpha: A Resource for Invasive Species Research.</title>
        <authorList>
            <person name="McCartney M.A."/>
            <person name="Auch B."/>
            <person name="Kono T."/>
            <person name="Mallez S."/>
            <person name="Zhang Y."/>
            <person name="Obille A."/>
            <person name="Becker A."/>
            <person name="Abrahante J.E."/>
            <person name="Garbe J."/>
            <person name="Badalamenti J.P."/>
            <person name="Herman A."/>
            <person name="Mangelson H."/>
            <person name="Liachko I."/>
            <person name="Sullivan S."/>
            <person name="Sone E.D."/>
            <person name="Koren S."/>
            <person name="Silverstein K.A.T."/>
            <person name="Beckman K.B."/>
            <person name="Gohl D.M."/>
        </authorList>
    </citation>
    <scope>NUCLEOTIDE SEQUENCE</scope>
    <source>
        <strain evidence="1">Duluth1</strain>
        <tissue evidence="1">Whole animal</tissue>
    </source>
</reference>
<gene>
    <name evidence="1" type="ORF">DPMN_095791</name>
</gene>
<sequence>MSLHSCDAIFQTTDVTMFLFVDDIQRKQISTEVETVRVDSGISSWNYRKEERAMRVDMAYVSERKKKNVSAFGKT</sequence>